<keyword evidence="2" id="KW-1185">Reference proteome</keyword>
<comment type="caution">
    <text evidence="1">The sequence shown here is derived from an EMBL/GenBank/DDBJ whole genome shotgun (WGS) entry which is preliminary data.</text>
</comment>
<reference evidence="1 2" key="1">
    <citation type="submission" date="2018-10" db="EMBL/GenBank/DDBJ databases">
        <title>Sinomicrobium pectinilyticum sp. nov., a pectinase-producing bacterium isolated from alkaline and saline soil, and emended description of the genus Sinomicrobium.</title>
        <authorList>
            <person name="Cheng B."/>
            <person name="Li C."/>
            <person name="Lai Q."/>
            <person name="Du M."/>
            <person name="Shao Z."/>
            <person name="Xu P."/>
            <person name="Yang C."/>
        </authorList>
    </citation>
    <scope>NUCLEOTIDE SEQUENCE [LARGE SCALE GENOMIC DNA]</scope>
    <source>
        <strain evidence="1 2">5DNS001</strain>
    </source>
</reference>
<evidence type="ECO:0000313" key="2">
    <source>
        <dbReference type="Proteomes" id="UP000267469"/>
    </source>
</evidence>
<dbReference type="RefSeq" id="WP_123214057.1">
    <property type="nucleotide sequence ID" value="NZ_RJTM01000002.1"/>
</dbReference>
<proteinExistence type="predicted"/>
<name>A0A3N0F4Y0_SINP1</name>
<dbReference type="PROSITE" id="PS51257">
    <property type="entry name" value="PROKAR_LIPOPROTEIN"/>
    <property type="match status" value="1"/>
</dbReference>
<sequence>MANLEKRKCICIFGGIFIALFVSCKDDVRDKDEEDNPSPEEITFTVERAPEWTAVFKRDSGWFGGDGIFAIPYSGEDDRKEADSIVFLFSDTMVGEIIGDSLVPGYSMVNNSMALYRKGDAPESTAFILAKDSDGKPATMLVPDTGNEEYYWLGDGFVNKKAGGKLYIFAYRIRNTHTDDLLPFEEVGNDLLVIDDKSKIPFQEPRSLEIPFFNTGDNSDKISFGIGIHADPGEEYTYVYGVRGQHKELVCARVKYGEIEDFNAWEFRKTDGWTKDREQMTALADSVSNELSVSRLSDGSYALIYQYGGIYPNIYMQTGDTPYGPFGEVKEIWNTTEDIDNPDLFTYNAKAHPAISGEGELLVSYNVNSFKFFDVIGDKPHLYRPRFIRLKFNSANKNTADEGSN</sequence>
<evidence type="ECO:0000313" key="1">
    <source>
        <dbReference type="EMBL" id="RNL95146.1"/>
    </source>
</evidence>
<accession>A0A3N0F4Y0</accession>
<gene>
    <name evidence="1" type="ORF">ED312_00665</name>
</gene>
<dbReference type="OrthoDB" id="9765957at2"/>
<protein>
    <submittedName>
        <fullName evidence="1">DUF4185 domain-containing protein</fullName>
    </submittedName>
</protein>
<dbReference type="EMBL" id="RJTM01000002">
    <property type="protein sequence ID" value="RNL95146.1"/>
    <property type="molecule type" value="Genomic_DNA"/>
</dbReference>
<organism evidence="1 2">
    <name type="scientific">Sinomicrobium pectinilyticum</name>
    <dbReference type="NCBI Taxonomy" id="1084421"/>
    <lineage>
        <taxon>Bacteria</taxon>
        <taxon>Pseudomonadati</taxon>
        <taxon>Bacteroidota</taxon>
        <taxon>Flavobacteriia</taxon>
        <taxon>Flavobacteriales</taxon>
        <taxon>Flavobacteriaceae</taxon>
        <taxon>Sinomicrobium</taxon>
    </lineage>
</organism>
<dbReference type="AlphaFoldDB" id="A0A3N0F4Y0"/>
<dbReference type="Proteomes" id="UP000267469">
    <property type="component" value="Unassembled WGS sequence"/>
</dbReference>